<sequence length="346" mass="38727">MDSAQTKDPASQCPQESHDNLPEGREGSQDITGALELERSRREGLESELRQTQEESLKFQKLWKKAARDLNQYKTKNKGIEQLTDDYLIDQANGLRYNIKNFAVHVGTETAPPPPPPMHNGPIEGDGISTSTLSPEATSALPQTGSTTASPSANHCQAKIWRYLEGYVFGKFVWAMPITQEILKIEEVLLSQIGGEQSPSSVEKRRKLRLWRANTANLILDAMPPVAEEWRDRKMRMAQEIYNSLGLTPLDDMGSIEQEIITLLDQAVDLDKDISQQVSEVYWHFGDDSNLESLERDESGNSVHAMVIAPGMIRCGTSSGDRLDVQNELLPIERGLGDERICKEHE</sequence>
<evidence type="ECO:0000313" key="1">
    <source>
        <dbReference type="EMBL" id="KAJ8110316.1"/>
    </source>
</evidence>
<name>A0ACC2I4L0_9PEZI</name>
<reference evidence="1" key="1">
    <citation type="submission" date="2022-11" db="EMBL/GenBank/DDBJ databases">
        <title>Genome Sequence of Nemania bipapillata.</title>
        <authorList>
            <person name="Buettner E."/>
        </authorList>
    </citation>
    <scope>NUCLEOTIDE SEQUENCE</scope>
    <source>
        <strain evidence="1">CP14</strain>
    </source>
</reference>
<comment type="caution">
    <text evidence="1">The sequence shown here is derived from an EMBL/GenBank/DDBJ whole genome shotgun (WGS) entry which is preliminary data.</text>
</comment>
<evidence type="ECO:0000313" key="2">
    <source>
        <dbReference type="Proteomes" id="UP001153334"/>
    </source>
</evidence>
<dbReference type="Proteomes" id="UP001153334">
    <property type="component" value="Unassembled WGS sequence"/>
</dbReference>
<protein>
    <submittedName>
        <fullName evidence="1">Uncharacterized protein</fullName>
    </submittedName>
</protein>
<accession>A0ACC2I4L0</accession>
<keyword evidence="2" id="KW-1185">Reference proteome</keyword>
<organism evidence="1 2">
    <name type="scientific">Nemania bipapillata</name>
    <dbReference type="NCBI Taxonomy" id="110536"/>
    <lineage>
        <taxon>Eukaryota</taxon>
        <taxon>Fungi</taxon>
        <taxon>Dikarya</taxon>
        <taxon>Ascomycota</taxon>
        <taxon>Pezizomycotina</taxon>
        <taxon>Sordariomycetes</taxon>
        <taxon>Xylariomycetidae</taxon>
        <taxon>Xylariales</taxon>
        <taxon>Xylariaceae</taxon>
        <taxon>Nemania</taxon>
    </lineage>
</organism>
<gene>
    <name evidence="1" type="ORF">ONZ43_g5898</name>
</gene>
<dbReference type="EMBL" id="JAPESX010001946">
    <property type="protein sequence ID" value="KAJ8110316.1"/>
    <property type="molecule type" value="Genomic_DNA"/>
</dbReference>
<proteinExistence type="predicted"/>